<reference evidence="2 3" key="1">
    <citation type="submission" date="2016-08" db="EMBL/GenBank/DDBJ databases">
        <authorList>
            <person name="Seilhamer J.J."/>
        </authorList>
    </citation>
    <scope>NUCLEOTIDE SEQUENCE [LARGE SCALE GENOMIC DNA]</scope>
    <source>
        <strain evidence="2 3">KT-27</strain>
    </source>
</reference>
<evidence type="ECO:0000256" key="1">
    <source>
        <dbReference type="SAM" id="Phobius"/>
    </source>
</evidence>
<keyword evidence="1" id="KW-0472">Membrane</keyword>
<dbReference type="EMBL" id="MIND01000018">
    <property type="protein sequence ID" value="POF87142.1"/>
    <property type="molecule type" value="Genomic_DNA"/>
</dbReference>
<keyword evidence="1" id="KW-0812">Transmembrane</keyword>
<evidence type="ECO:0000313" key="2">
    <source>
        <dbReference type="EMBL" id="POF87142.1"/>
    </source>
</evidence>
<comment type="caution">
    <text evidence="2">The sequence shown here is derived from an EMBL/GenBank/DDBJ whole genome shotgun (WGS) entry which is preliminary data.</text>
</comment>
<organism evidence="2 3">
    <name type="scientific">Pseudomonas putida</name>
    <name type="common">Arthrobacter siderocapsulatus</name>
    <dbReference type="NCBI Taxonomy" id="303"/>
    <lineage>
        <taxon>Bacteria</taxon>
        <taxon>Pseudomonadati</taxon>
        <taxon>Pseudomonadota</taxon>
        <taxon>Gammaproteobacteria</taxon>
        <taxon>Pseudomonadales</taxon>
        <taxon>Pseudomonadaceae</taxon>
        <taxon>Pseudomonas</taxon>
    </lineage>
</organism>
<evidence type="ECO:0000313" key="3">
    <source>
        <dbReference type="Proteomes" id="UP000237194"/>
    </source>
</evidence>
<gene>
    <name evidence="2" type="ORF">BGP80_03910</name>
</gene>
<dbReference type="Proteomes" id="UP000237194">
    <property type="component" value="Unassembled WGS sequence"/>
</dbReference>
<sequence length="130" mass="14772">MNDLWKSAWSLVLLLSPFVIALTGVAIDLHIAGSRHFRVMEKALQRSPALDFYINLWGTHSLRSRGLVVAWMSGLLLYPSYSIKKGALHADDVRDFPRFLERRMRIASWLTGSGMLGLLVIYTLLKLTKE</sequence>
<feature type="transmembrane region" description="Helical" evidence="1">
    <location>
        <begin position="12"/>
        <end position="32"/>
    </location>
</feature>
<proteinExistence type="predicted"/>
<protein>
    <submittedName>
        <fullName evidence="2">Uncharacterized protein</fullName>
    </submittedName>
</protein>
<accession>A0A2S3W897</accession>
<keyword evidence="1" id="KW-1133">Transmembrane helix</keyword>
<feature type="transmembrane region" description="Helical" evidence="1">
    <location>
        <begin position="106"/>
        <end position="125"/>
    </location>
</feature>
<dbReference type="AlphaFoldDB" id="A0A2S3W897"/>
<name>A0A2S3W897_PSEPU</name>
<reference evidence="2 3" key="2">
    <citation type="submission" date="2018-03" db="EMBL/GenBank/DDBJ databases">
        <title>Draft genome of Pseudomonas putida strain KT-27.</title>
        <authorList>
            <person name="Yoshizawa S."/>
            <person name="Khan N.H."/>
            <person name="Nishimura M."/>
            <person name="Chiura H.X."/>
            <person name="Ogura Y."/>
            <person name="Hayashi T."/>
            <person name="Kogure K."/>
        </authorList>
    </citation>
    <scope>NUCLEOTIDE SEQUENCE [LARGE SCALE GENOMIC DNA]</scope>
    <source>
        <strain evidence="2 3">KT-27</strain>
    </source>
</reference>